<dbReference type="GO" id="GO:0016787">
    <property type="term" value="F:hydrolase activity"/>
    <property type="evidence" value="ECO:0007669"/>
    <property type="project" value="UniProtKB-KW"/>
</dbReference>
<dbReference type="AlphaFoldDB" id="A0A2M8J715"/>
<dbReference type="SUPFAM" id="SSF63829">
    <property type="entry name" value="Calcium-dependent phosphotriesterase"/>
    <property type="match status" value="1"/>
</dbReference>
<evidence type="ECO:0000259" key="3">
    <source>
        <dbReference type="Pfam" id="PF08450"/>
    </source>
</evidence>
<evidence type="ECO:0000313" key="5">
    <source>
        <dbReference type="Proteomes" id="UP000231553"/>
    </source>
</evidence>
<accession>A0A2M8J715</accession>
<keyword evidence="5" id="KW-1185">Reference proteome</keyword>
<dbReference type="InterPro" id="IPR011042">
    <property type="entry name" value="6-blade_b-propeller_TolB-like"/>
</dbReference>
<organism evidence="4 5">
    <name type="scientific">Pseudooceanicola lipolyticus</name>
    <dbReference type="NCBI Taxonomy" id="2029104"/>
    <lineage>
        <taxon>Bacteria</taxon>
        <taxon>Pseudomonadati</taxon>
        <taxon>Pseudomonadota</taxon>
        <taxon>Alphaproteobacteria</taxon>
        <taxon>Rhodobacterales</taxon>
        <taxon>Paracoccaceae</taxon>
        <taxon>Pseudooceanicola</taxon>
    </lineage>
</organism>
<dbReference type="InterPro" id="IPR013658">
    <property type="entry name" value="SGL"/>
</dbReference>
<dbReference type="EMBL" id="PGTB01000001">
    <property type="protein sequence ID" value="PJE38565.1"/>
    <property type="molecule type" value="Genomic_DNA"/>
</dbReference>
<feature type="domain" description="SMP-30/Gluconolactonase/LRE-like region" evidence="3">
    <location>
        <begin position="13"/>
        <end position="247"/>
    </location>
</feature>
<dbReference type="Gene3D" id="2.120.10.30">
    <property type="entry name" value="TolB, C-terminal domain"/>
    <property type="match status" value="1"/>
</dbReference>
<feature type="region of interest" description="Disordered" evidence="2">
    <location>
        <begin position="256"/>
        <end position="289"/>
    </location>
</feature>
<comment type="caution">
    <text evidence="4">The sequence shown here is derived from an EMBL/GenBank/DDBJ whole genome shotgun (WGS) entry which is preliminary data.</text>
</comment>
<evidence type="ECO:0000256" key="2">
    <source>
        <dbReference type="SAM" id="MobiDB-lite"/>
    </source>
</evidence>
<reference evidence="4 5" key="1">
    <citation type="journal article" date="2018" name="Int. J. Syst. Evol. Microbiol.">
        <title>Pseudooceanicola lipolyticus sp. nov., a marine alphaproteobacterium, reclassification of Oceanicola flagellatus as Pseudooceanicola flagellatus comb. nov. and emended description of the genus Pseudooceanicola.</title>
        <authorList>
            <person name="Huang M.-M."/>
            <person name="Guo L.-L."/>
            <person name="Wu Y.-H."/>
            <person name="Lai Q.-L."/>
            <person name="Shao Z.-Z."/>
            <person name="Wang C.-S."/>
            <person name="Wu M."/>
            <person name="Xu X.-W."/>
        </authorList>
    </citation>
    <scope>NUCLEOTIDE SEQUENCE [LARGE SCALE GENOMIC DNA]</scope>
    <source>
        <strain evidence="4 5">157</strain>
    </source>
</reference>
<dbReference type="Pfam" id="PF08450">
    <property type="entry name" value="SGL"/>
    <property type="match status" value="1"/>
</dbReference>
<evidence type="ECO:0000256" key="1">
    <source>
        <dbReference type="ARBA" id="ARBA00022801"/>
    </source>
</evidence>
<proteinExistence type="predicted"/>
<dbReference type="PANTHER" id="PTHR47572">
    <property type="entry name" value="LIPOPROTEIN-RELATED"/>
    <property type="match status" value="1"/>
</dbReference>
<keyword evidence="1" id="KW-0378">Hydrolase</keyword>
<evidence type="ECO:0000313" key="4">
    <source>
        <dbReference type="EMBL" id="PJE38565.1"/>
    </source>
</evidence>
<dbReference type="RefSeq" id="WP_100160694.1">
    <property type="nucleotide sequence ID" value="NZ_PGTB01000001.1"/>
</dbReference>
<dbReference type="Proteomes" id="UP000231553">
    <property type="component" value="Unassembled WGS sequence"/>
</dbReference>
<dbReference type="OrthoDB" id="241638at2"/>
<name>A0A2M8J715_9RHOB</name>
<dbReference type="PANTHER" id="PTHR47572:SF4">
    <property type="entry name" value="LACTONASE DRP35"/>
    <property type="match status" value="1"/>
</dbReference>
<gene>
    <name evidence="4" type="ORF">CVM52_00095</name>
</gene>
<protein>
    <recommendedName>
        <fullName evidence="3">SMP-30/Gluconolactonase/LRE-like region domain-containing protein</fullName>
    </recommendedName>
</protein>
<sequence>MNRLATWATGFSWPEAPRWHRGALWISDVHNFRIAQVQDGQDAKTVLSVAERPAGMDFTSGGDLLYATSLAARLYRWSGDAQPELLFDLGDGLNGNFNDMIVGPDGWAWVGETGFAFGQDEPVNRGRIHGFHPDHGCRVVAEDVFFPNGMIVAGNRLILCETFGKQLTSFRIGQDGALEDRRILAKLPGHPDGLCQDRLGRLWVPLLFEERFLCLSADGDHLFQIDVPGQMAISCAADRERLFLCAATLKTLPEGPPERHGSVFSLPMAETEQPAVESSRLAPEPPLGR</sequence>
<dbReference type="InterPro" id="IPR051262">
    <property type="entry name" value="SMP-30/CGR1_Lactonase"/>
</dbReference>